<feature type="domain" description="Pyridoxamine 5'-phosphate oxidase N-terminal" evidence="2">
    <location>
        <begin position="31"/>
        <end position="134"/>
    </location>
</feature>
<dbReference type="InterPro" id="IPR012349">
    <property type="entry name" value="Split_barrel_FMN-bd"/>
</dbReference>
<keyword evidence="1" id="KW-0560">Oxidoreductase</keyword>
<dbReference type="PANTHER" id="PTHR35176">
    <property type="entry name" value="HEME OXYGENASE HI_0854-RELATED"/>
    <property type="match status" value="1"/>
</dbReference>
<sequence>MTNDPSPGPRWSDVEAGAPELARAVLARFGAARHHVLATLSRDGSPRVWGTEVDSWHGDLLLGSMVPARKLDDLRRDPRFALHAHTGDGSMADGDAKVSGRAVVVTDPDVLAAYTADRHPPEPYVLLRLHPTAVVLTELDGERLRITSWRDGAGPRTVVR</sequence>
<dbReference type="SUPFAM" id="SSF50475">
    <property type="entry name" value="FMN-binding split barrel"/>
    <property type="match status" value="1"/>
</dbReference>
<dbReference type="InterPro" id="IPR052019">
    <property type="entry name" value="F420H2_bilvrd_red/Heme_oxyg"/>
</dbReference>
<gene>
    <name evidence="3" type="ORF">AB1207_16150</name>
</gene>
<evidence type="ECO:0000259" key="2">
    <source>
        <dbReference type="Pfam" id="PF01243"/>
    </source>
</evidence>
<keyword evidence="4" id="KW-1185">Reference proteome</keyword>
<dbReference type="Proteomes" id="UP001555826">
    <property type="component" value="Unassembled WGS sequence"/>
</dbReference>
<comment type="caution">
    <text evidence="3">The sequence shown here is derived from an EMBL/GenBank/DDBJ whole genome shotgun (WGS) entry which is preliminary data.</text>
</comment>
<proteinExistence type="predicted"/>
<organism evidence="3 4">
    <name type="scientific">Kineococcus endophyticus</name>
    <dbReference type="NCBI Taxonomy" id="1181883"/>
    <lineage>
        <taxon>Bacteria</taxon>
        <taxon>Bacillati</taxon>
        <taxon>Actinomycetota</taxon>
        <taxon>Actinomycetes</taxon>
        <taxon>Kineosporiales</taxon>
        <taxon>Kineosporiaceae</taxon>
        <taxon>Kineococcus</taxon>
    </lineage>
</organism>
<dbReference type="RefSeq" id="WP_367639416.1">
    <property type="nucleotide sequence ID" value="NZ_JBFNQN010000011.1"/>
</dbReference>
<dbReference type="Pfam" id="PF01243">
    <property type="entry name" value="PNPOx_N"/>
    <property type="match status" value="1"/>
</dbReference>
<dbReference type="InterPro" id="IPR011576">
    <property type="entry name" value="Pyridox_Oxase_N"/>
</dbReference>
<protein>
    <submittedName>
        <fullName evidence="3">Pyridoxamine 5'-phosphate oxidase family protein</fullName>
    </submittedName>
</protein>
<evidence type="ECO:0000256" key="1">
    <source>
        <dbReference type="ARBA" id="ARBA00023002"/>
    </source>
</evidence>
<name>A0ABV3P9H2_9ACTN</name>
<reference evidence="3 4" key="1">
    <citation type="submission" date="2024-07" db="EMBL/GenBank/DDBJ databases">
        <authorList>
            <person name="Thanompreechachai J."/>
            <person name="Duangmal K."/>
        </authorList>
    </citation>
    <scope>NUCLEOTIDE SEQUENCE [LARGE SCALE GENOMIC DNA]</scope>
    <source>
        <strain evidence="3 4">KCTC 19886</strain>
    </source>
</reference>
<dbReference type="Gene3D" id="2.30.110.10">
    <property type="entry name" value="Electron Transport, Fmn-binding Protein, Chain A"/>
    <property type="match status" value="1"/>
</dbReference>
<evidence type="ECO:0000313" key="4">
    <source>
        <dbReference type="Proteomes" id="UP001555826"/>
    </source>
</evidence>
<evidence type="ECO:0000313" key="3">
    <source>
        <dbReference type="EMBL" id="MEW9266285.1"/>
    </source>
</evidence>
<dbReference type="PANTHER" id="PTHR35176:SF6">
    <property type="entry name" value="HEME OXYGENASE HI_0854-RELATED"/>
    <property type="match status" value="1"/>
</dbReference>
<accession>A0ABV3P9H2</accession>
<dbReference type="EMBL" id="JBFNQN010000011">
    <property type="protein sequence ID" value="MEW9266285.1"/>
    <property type="molecule type" value="Genomic_DNA"/>
</dbReference>